<dbReference type="InterPro" id="IPR050923">
    <property type="entry name" value="Cell_Proc_Reg/RNA_Proc"/>
</dbReference>
<dbReference type="SMART" id="SM00240">
    <property type="entry name" value="FHA"/>
    <property type="match status" value="1"/>
</dbReference>
<comment type="caution">
    <text evidence="3">The sequence shown here is derived from an EMBL/GenBank/DDBJ whole genome shotgun (WGS) entry which is preliminary data.</text>
</comment>
<dbReference type="Proteomes" id="UP001519325">
    <property type="component" value="Unassembled WGS sequence"/>
</dbReference>
<dbReference type="PANTHER" id="PTHR23308">
    <property type="entry name" value="NUCLEAR INHIBITOR OF PROTEIN PHOSPHATASE-1"/>
    <property type="match status" value="1"/>
</dbReference>
<dbReference type="EMBL" id="JAGGMR010000001">
    <property type="protein sequence ID" value="MBP2191670.1"/>
    <property type="molecule type" value="Genomic_DNA"/>
</dbReference>
<dbReference type="Gene3D" id="2.60.200.20">
    <property type="match status" value="1"/>
</dbReference>
<keyword evidence="4" id="KW-1185">Reference proteome</keyword>
<dbReference type="CDD" id="cd00060">
    <property type="entry name" value="FHA"/>
    <property type="match status" value="1"/>
</dbReference>
<keyword evidence="1" id="KW-0597">Phosphoprotein</keyword>
<dbReference type="PROSITE" id="PS50006">
    <property type="entry name" value="FHA_DOMAIN"/>
    <property type="match status" value="1"/>
</dbReference>
<dbReference type="SUPFAM" id="SSF49879">
    <property type="entry name" value="SMAD/FHA domain"/>
    <property type="match status" value="1"/>
</dbReference>
<name>A0ABS4QIZ8_9NOCA</name>
<evidence type="ECO:0000259" key="2">
    <source>
        <dbReference type="PROSITE" id="PS50006"/>
    </source>
</evidence>
<organism evidence="3 4">
    <name type="scientific">Nocardia goodfellowii</name>
    <dbReference type="NCBI Taxonomy" id="882446"/>
    <lineage>
        <taxon>Bacteria</taxon>
        <taxon>Bacillati</taxon>
        <taxon>Actinomycetota</taxon>
        <taxon>Actinomycetes</taxon>
        <taxon>Mycobacteriales</taxon>
        <taxon>Nocardiaceae</taxon>
        <taxon>Nocardia</taxon>
    </lineage>
</organism>
<feature type="domain" description="FHA" evidence="2">
    <location>
        <begin position="142"/>
        <end position="200"/>
    </location>
</feature>
<dbReference type="RefSeq" id="WP_209893641.1">
    <property type="nucleotide sequence ID" value="NZ_JAGGMR010000001.1"/>
</dbReference>
<gene>
    <name evidence="3" type="ORF">BJ987_004571</name>
</gene>
<sequence>MVTCPDGHSSVSTDYCDQCGTQIGQPSHAGTPTAAACPECGTPGAGSRFCEVCGHDFVLGSAGKTAAEPTLVGPAPTLVGKPVVFEPPPGPAPAPHLAWIATITADRAFYDRVQARNGPDADRVDFPAYFPERRITLRGSDILIGKHSVSQGVQPDIDLGIPPADAGVSRAHATLHLTEHTATITDLGSTNGTSLNDSEDDIPRNVAVPVHPGDRIHVGAWTTITLSRG</sequence>
<evidence type="ECO:0000256" key="1">
    <source>
        <dbReference type="ARBA" id="ARBA00022553"/>
    </source>
</evidence>
<dbReference type="Pfam" id="PF00498">
    <property type="entry name" value="FHA"/>
    <property type="match status" value="1"/>
</dbReference>
<accession>A0ABS4QIZ8</accession>
<evidence type="ECO:0000313" key="4">
    <source>
        <dbReference type="Proteomes" id="UP001519325"/>
    </source>
</evidence>
<evidence type="ECO:0000313" key="3">
    <source>
        <dbReference type="EMBL" id="MBP2191670.1"/>
    </source>
</evidence>
<proteinExistence type="predicted"/>
<reference evidence="3 4" key="1">
    <citation type="submission" date="2021-03" db="EMBL/GenBank/DDBJ databases">
        <title>Sequencing the genomes of 1000 actinobacteria strains.</title>
        <authorList>
            <person name="Klenk H.-P."/>
        </authorList>
    </citation>
    <scope>NUCLEOTIDE SEQUENCE [LARGE SCALE GENOMIC DNA]</scope>
    <source>
        <strain evidence="3 4">DSM 45516</strain>
    </source>
</reference>
<protein>
    <recommendedName>
        <fullName evidence="2">FHA domain-containing protein</fullName>
    </recommendedName>
</protein>
<dbReference type="InterPro" id="IPR000253">
    <property type="entry name" value="FHA_dom"/>
</dbReference>
<dbReference type="InterPro" id="IPR008984">
    <property type="entry name" value="SMAD_FHA_dom_sf"/>
</dbReference>